<dbReference type="RefSeq" id="WP_062477935.1">
    <property type="nucleotide sequence ID" value="NZ_CP013650.1"/>
</dbReference>
<dbReference type="Proteomes" id="UP000068447">
    <property type="component" value="Chromosome"/>
</dbReference>
<dbReference type="InterPro" id="IPR021771">
    <property type="entry name" value="Triacylglycerol_lipase_N"/>
</dbReference>
<dbReference type="InterPro" id="IPR002641">
    <property type="entry name" value="PNPLA_dom"/>
</dbReference>
<dbReference type="Pfam" id="PF11815">
    <property type="entry name" value="DUF3336"/>
    <property type="match status" value="1"/>
</dbReference>
<evidence type="ECO:0000256" key="2">
    <source>
        <dbReference type="ARBA" id="ARBA00022963"/>
    </source>
</evidence>
<name>A0A0U3AIS4_9ALTE</name>
<feature type="short sequence motif" description="GXSXG" evidence="4">
    <location>
        <begin position="178"/>
        <end position="182"/>
    </location>
</feature>
<protein>
    <submittedName>
        <fullName evidence="6">Esterase</fullName>
    </submittedName>
</protein>
<evidence type="ECO:0000256" key="1">
    <source>
        <dbReference type="ARBA" id="ARBA00022801"/>
    </source>
</evidence>
<dbReference type="SUPFAM" id="SSF52151">
    <property type="entry name" value="FabD/lysophospholipase-like"/>
    <property type="match status" value="1"/>
</dbReference>
<keyword evidence="2 4" id="KW-0442">Lipid degradation</keyword>
<dbReference type="KEGG" id="lal:AT746_06250"/>
<evidence type="ECO:0000313" key="6">
    <source>
        <dbReference type="EMBL" id="ALS97906.1"/>
    </source>
</evidence>
<dbReference type="Gene3D" id="3.40.1090.10">
    <property type="entry name" value="Cytosolic phospholipase A2 catalytic domain"/>
    <property type="match status" value="2"/>
</dbReference>
<evidence type="ECO:0000256" key="4">
    <source>
        <dbReference type="PROSITE-ProRule" id="PRU01161"/>
    </source>
</evidence>
<feature type="active site" description="Nucleophile" evidence="4">
    <location>
        <position position="180"/>
    </location>
</feature>
<sequence>MANSKSLQHLEQAIAGAQSYQEFLQASLEHDRLSGADAWKAEDKSRDYDYKLIRKRVQRMKDARATNDAPALMFILHEGIHGNLGNIANPDLTHSCKVGTKVLIQEFLNEVCAALDFIYAADEADIDFHEKLSFFEETSFAYGQSCLMLSGGAGLGFFHCGVVRSLLEHDLLPEVISGASAGSIIAALVATRTDAQLMEMLTAENIYQRFQKWSSWRGLKKGSWLDSTNLENALIELFDLMTFEDAYNLTGRKVTITVSPADLHQYSRLLNAKTSPNAVITQAVRASCAIPWVFDPVQLKARNQAGEIVPYIPSRRFADGSLMADMPFDRLARLYGVNHSIVSQTNPLAVPFLSRTKQHSKGLYALTKKHLVNLAKSNGVYAFDVMENLIPGNATKLGIHKLRSIIDQQYEGDINILPRRSLGSLKHLLTNPTEEGLKELIRAGERATWPQLDLIERSTKISKTFNHYVKLLKQREVRILSGKEEKPAHKLANTGS</sequence>
<dbReference type="PANTHER" id="PTHR14226">
    <property type="entry name" value="NEUROPATHY TARGET ESTERASE/SWISS CHEESE D.MELANOGASTER"/>
    <property type="match status" value="1"/>
</dbReference>
<keyword evidence="1 4" id="KW-0378">Hydrolase</keyword>
<dbReference type="GO" id="GO:0004806">
    <property type="term" value="F:triacylglycerol lipase activity"/>
    <property type="evidence" value="ECO:0007669"/>
    <property type="project" value="InterPro"/>
</dbReference>
<accession>A0A0U3AIS4</accession>
<feature type="active site" description="Proton acceptor" evidence="4">
    <location>
        <position position="319"/>
    </location>
</feature>
<dbReference type="CDD" id="cd07206">
    <property type="entry name" value="Pat_TGL3-4-5_SDP1"/>
    <property type="match status" value="1"/>
</dbReference>
<dbReference type="InterPro" id="IPR016035">
    <property type="entry name" value="Acyl_Trfase/lysoPLipase"/>
</dbReference>
<dbReference type="EMBL" id="CP013650">
    <property type="protein sequence ID" value="ALS97906.1"/>
    <property type="molecule type" value="Genomic_DNA"/>
</dbReference>
<evidence type="ECO:0000313" key="7">
    <source>
        <dbReference type="Proteomes" id="UP000068447"/>
    </source>
</evidence>
<gene>
    <name evidence="6" type="ORF">AT746_06250</name>
</gene>
<proteinExistence type="predicted"/>
<organism evidence="6 7">
    <name type="scientific">Lacimicrobium alkaliphilum</name>
    <dbReference type="NCBI Taxonomy" id="1526571"/>
    <lineage>
        <taxon>Bacteria</taxon>
        <taxon>Pseudomonadati</taxon>
        <taxon>Pseudomonadota</taxon>
        <taxon>Gammaproteobacteria</taxon>
        <taxon>Alteromonadales</taxon>
        <taxon>Alteromonadaceae</taxon>
        <taxon>Lacimicrobium</taxon>
    </lineage>
</organism>
<dbReference type="STRING" id="1526571.AT746_06250"/>
<dbReference type="PANTHER" id="PTHR14226:SF10">
    <property type="entry name" value="TRIACYLGLYCEROL LIPASE 4-RELATED"/>
    <property type="match status" value="1"/>
</dbReference>
<feature type="domain" description="PNPLA" evidence="5">
    <location>
        <begin position="147"/>
        <end position="332"/>
    </location>
</feature>
<dbReference type="Pfam" id="PF01734">
    <property type="entry name" value="Patatin"/>
    <property type="match status" value="1"/>
</dbReference>
<keyword evidence="3 4" id="KW-0443">Lipid metabolism</keyword>
<dbReference type="OrthoDB" id="7055653at2"/>
<evidence type="ECO:0000259" key="5">
    <source>
        <dbReference type="PROSITE" id="PS51635"/>
    </source>
</evidence>
<dbReference type="GO" id="GO:0016042">
    <property type="term" value="P:lipid catabolic process"/>
    <property type="evidence" value="ECO:0007669"/>
    <property type="project" value="UniProtKB-UniRule"/>
</dbReference>
<reference evidence="6 7" key="1">
    <citation type="submission" date="2015-12" db="EMBL/GenBank/DDBJ databases">
        <title>Complete genome of Lacimicrobium alkaliphilum KCTC 32984.</title>
        <authorList>
            <person name="Kim S.-G."/>
            <person name="Lee Y.-J."/>
        </authorList>
    </citation>
    <scope>NUCLEOTIDE SEQUENCE [LARGE SCALE GENOMIC DNA]</scope>
    <source>
        <strain evidence="6 7">YelD216</strain>
    </source>
</reference>
<dbReference type="InterPro" id="IPR050301">
    <property type="entry name" value="NTE"/>
</dbReference>
<dbReference type="PROSITE" id="PS51635">
    <property type="entry name" value="PNPLA"/>
    <property type="match status" value="1"/>
</dbReference>
<keyword evidence="7" id="KW-1185">Reference proteome</keyword>
<comment type="caution">
    <text evidence="4">Lacks conserved residue(s) required for the propagation of feature annotation.</text>
</comment>
<evidence type="ECO:0000256" key="3">
    <source>
        <dbReference type="ARBA" id="ARBA00023098"/>
    </source>
</evidence>
<dbReference type="AlphaFoldDB" id="A0A0U3AIS4"/>